<feature type="transmembrane region" description="Helical" evidence="8">
    <location>
        <begin position="233"/>
        <end position="258"/>
    </location>
</feature>
<evidence type="ECO:0000313" key="10">
    <source>
        <dbReference type="EMBL" id="PAA54078.1"/>
    </source>
</evidence>
<keyword evidence="2" id="KW-0813">Transport</keyword>
<dbReference type="Proteomes" id="UP000215902">
    <property type="component" value="Unassembled WGS sequence"/>
</dbReference>
<dbReference type="EMBL" id="NIVC01002973">
    <property type="protein sequence ID" value="PAA54078.1"/>
    <property type="molecule type" value="Genomic_DNA"/>
</dbReference>
<organism evidence="10 11">
    <name type="scientific">Macrostomum lignano</name>
    <dbReference type="NCBI Taxonomy" id="282301"/>
    <lineage>
        <taxon>Eukaryota</taxon>
        <taxon>Metazoa</taxon>
        <taxon>Spiralia</taxon>
        <taxon>Lophotrochozoa</taxon>
        <taxon>Platyhelminthes</taxon>
        <taxon>Rhabditophora</taxon>
        <taxon>Macrostomorpha</taxon>
        <taxon>Macrostomida</taxon>
        <taxon>Macrostomidae</taxon>
        <taxon>Macrostomum</taxon>
    </lineage>
</organism>
<evidence type="ECO:0000256" key="3">
    <source>
        <dbReference type="ARBA" id="ARBA00022692"/>
    </source>
</evidence>
<feature type="transmembrane region" description="Helical" evidence="8">
    <location>
        <begin position="278"/>
        <end position="302"/>
    </location>
</feature>
<gene>
    <name evidence="10" type="ORF">BOX15_Mlig011738g1</name>
</gene>
<feature type="compositionally biased region" description="Basic and acidic residues" evidence="7">
    <location>
        <begin position="466"/>
        <end position="478"/>
    </location>
</feature>
<protein>
    <recommendedName>
        <fullName evidence="9">Amino acid transporter transmembrane domain-containing protein</fullName>
    </recommendedName>
</protein>
<evidence type="ECO:0000256" key="1">
    <source>
        <dbReference type="ARBA" id="ARBA00004141"/>
    </source>
</evidence>
<dbReference type="PANTHER" id="PTHR22950:SF646">
    <property type="entry name" value="SODIUM-COUPLED NEUTRAL AMINO ACID TRANSPORTER 10-RELATED"/>
    <property type="match status" value="1"/>
</dbReference>
<dbReference type="GO" id="GO:0015179">
    <property type="term" value="F:L-amino acid transmembrane transporter activity"/>
    <property type="evidence" value="ECO:0007669"/>
    <property type="project" value="TreeGrafter"/>
</dbReference>
<feature type="non-terminal residue" evidence="10">
    <location>
        <position position="1"/>
    </location>
</feature>
<keyword evidence="11" id="KW-1185">Reference proteome</keyword>
<dbReference type="InterPro" id="IPR013057">
    <property type="entry name" value="AA_transpt_TM"/>
</dbReference>
<name>A0A267DXR7_9PLAT</name>
<dbReference type="AlphaFoldDB" id="A0A267DXR7"/>
<feature type="domain" description="Amino acid transporter transmembrane" evidence="9">
    <location>
        <begin position="5"/>
        <end position="387"/>
    </location>
</feature>
<evidence type="ECO:0000259" key="9">
    <source>
        <dbReference type="Pfam" id="PF01490"/>
    </source>
</evidence>
<keyword evidence="4" id="KW-0029">Amino-acid transport</keyword>
<dbReference type="GO" id="GO:0016020">
    <property type="term" value="C:membrane"/>
    <property type="evidence" value="ECO:0007669"/>
    <property type="project" value="UniProtKB-SubCell"/>
</dbReference>
<evidence type="ECO:0000256" key="4">
    <source>
        <dbReference type="ARBA" id="ARBA00022970"/>
    </source>
</evidence>
<feature type="transmembrane region" description="Helical" evidence="8">
    <location>
        <begin position="125"/>
        <end position="144"/>
    </location>
</feature>
<feature type="transmembrane region" description="Helical" evidence="8">
    <location>
        <begin position="358"/>
        <end position="380"/>
    </location>
</feature>
<feature type="region of interest" description="Disordered" evidence="7">
    <location>
        <begin position="418"/>
        <end position="482"/>
    </location>
</feature>
<feature type="transmembrane region" description="Helical" evidence="8">
    <location>
        <begin position="81"/>
        <end position="105"/>
    </location>
</feature>
<feature type="compositionally biased region" description="Low complexity" evidence="7">
    <location>
        <begin position="631"/>
        <end position="642"/>
    </location>
</feature>
<evidence type="ECO:0000256" key="5">
    <source>
        <dbReference type="ARBA" id="ARBA00022989"/>
    </source>
</evidence>
<comment type="caution">
    <text evidence="10">The sequence shown here is derived from an EMBL/GenBank/DDBJ whole genome shotgun (WGS) entry which is preliminary data.</text>
</comment>
<evidence type="ECO:0000313" key="11">
    <source>
        <dbReference type="Proteomes" id="UP000215902"/>
    </source>
</evidence>
<evidence type="ECO:0000256" key="8">
    <source>
        <dbReference type="SAM" id="Phobius"/>
    </source>
</evidence>
<feature type="transmembrane region" description="Helical" evidence="8">
    <location>
        <begin position="334"/>
        <end position="352"/>
    </location>
</feature>
<feature type="transmembrane region" description="Helical" evidence="8">
    <location>
        <begin position="33"/>
        <end position="60"/>
    </location>
</feature>
<feature type="compositionally biased region" description="Basic and acidic residues" evidence="7">
    <location>
        <begin position="601"/>
        <end position="613"/>
    </location>
</feature>
<proteinExistence type="predicted"/>
<feature type="region of interest" description="Disordered" evidence="7">
    <location>
        <begin position="552"/>
        <end position="571"/>
    </location>
</feature>
<feature type="transmembrane region" description="Helical" evidence="8">
    <location>
        <begin position="156"/>
        <end position="177"/>
    </location>
</feature>
<feature type="transmembrane region" description="Helical" evidence="8">
    <location>
        <begin position="9"/>
        <end position="27"/>
    </location>
</feature>
<evidence type="ECO:0000256" key="2">
    <source>
        <dbReference type="ARBA" id="ARBA00022448"/>
    </source>
</evidence>
<evidence type="ECO:0000256" key="7">
    <source>
        <dbReference type="SAM" id="MobiDB-lite"/>
    </source>
</evidence>
<accession>A0A267DXR7</accession>
<evidence type="ECO:0000256" key="6">
    <source>
        <dbReference type="ARBA" id="ARBA00023136"/>
    </source>
</evidence>
<feature type="region of interest" description="Disordered" evidence="7">
    <location>
        <begin position="601"/>
        <end position="642"/>
    </location>
</feature>
<dbReference type="OrthoDB" id="513400at2759"/>
<feature type="transmembrane region" description="Helical" evidence="8">
    <location>
        <begin position="197"/>
        <end position="221"/>
    </location>
</feature>
<dbReference type="Pfam" id="PF01490">
    <property type="entry name" value="Aa_trans"/>
    <property type="match status" value="1"/>
</dbReference>
<reference evidence="10 11" key="1">
    <citation type="submission" date="2017-06" db="EMBL/GenBank/DDBJ databases">
        <title>A platform for efficient transgenesis in Macrostomum lignano, a flatworm model organism for stem cell research.</title>
        <authorList>
            <person name="Berezikov E."/>
        </authorList>
    </citation>
    <scope>NUCLEOTIDE SEQUENCE [LARGE SCALE GENOMIC DNA]</scope>
    <source>
        <strain evidence="10">DV1</strain>
        <tissue evidence="10">Whole organism</tissue>
    </source>
</reference>
<dbReference type="STRING" id="282301.A0A267DXR7"/>
<keyword evidence="6 8" id="KW-0472">Membrane</keyword>
<keyword evidence="5 8" id="KW-1133">Transmembrane helix</keyword>
<comment type="subcellular location">
    <subcellularLocation>
        <location evidence="1">Membrane</location>
        <topology evidence="1">Multi-pass membrane protein</topology>
    </subcellularLocation>
</comment>
<keyword evidence="3 8" id="KW-0812">Transmembrane</keyword>
<dbReference type="PANTHER" id="PTHR22950">
    <property type="entry name" value="AMINO ACID TRANSPORTER"/>
    <property type="match status" value="1"/>
</dbReference>
<sequence length="661" mass="70728">LQMGEVRDAAITLSNSIIGVAILAMPYCFAQCGFILATILLVLSGLATVHSCSMLLKSALATKRRSYEFLAHHVYGPLGKVAVEFSLIGLSIGSLVAFFVIIGDLCPQVLASLLNLSPNIVQTPTGRAVVMATIALCVIMPLSMMRDPSVLSKISAASLAFYAIFMLHLICLTVFGVDDSPAVEPPAPTYQLVRFDGLITCLPIFSLAFTCQTQLFLLCDSLRDPSIKVMSRILNLSVLGCCTFYILIGSLGYIAFVNSPTIHGDLLAMYPTSGASDFIKLGFVMSVAVSFPIIAFPCRVSIYSFIYLQQHRTGGSGGGGDLTTGRVFIPDGKFRGITLAIVLGTLVGGLLIPNVEFILSLTGSVTGSVICYILPAGIYLNTFSGVRARCCSIGCVIKWLGVATLCIGTVATLFGPGGGGESHAPVQNQPPPQLPHRDSYPASIGSTVARLSHPDYTPASPTVLIKQDRKLSDSESRQEPPLPVLAREVVGIKGRNPMKEKLQKKLLFTKTTTLEPTTPSVTLKTTEIAPSKLAPTQKSSTVKPTAKLEFKTATNSTGSMKHQARKSSNKSDLEVLASLLREQREQGRRIEEQLKRLEAANAVDRHRERRNSDKTAAGNDTQARPLDAVVSSTTTTNSSTTTKTVLNGTATKVAKTNQTKL</sequence>